<protein>
    <recommendedName>
        <fullName evidence="3">DDE Tnp4 domain-containing protein</fullName>
    </recommendedName>
</protein>
<name>A0A8H7SNI2_9FUNG</name>
<evidence type="ECO:0000256" key="1">
    <source>
        <dbReference type="ARBA" id="ARBA00001968"/>
    </source>
</evidence>
<keyword evidence="5" id="KW-1185">Reference proteome</keyword>
<evidence type="ECO:0000259" key="3">
    <source>
        <dbReference type="Pfam" id="PF13359"/>
    </source>
</evidence>
<keyword evidence="2" id="KW-0479">Metal-binding</keyword>
<accession>A0A8H7SNI2</accession>
<comment type="cofactor">
    <cofactor evidence="1">
        <name>a divalent metal cation</name>
        <dbReference type="ChEBI" id="CHEBI:60240"/>
    </cofactor>
</comment>
<evidence type="ECO:0000313" key="4">
    <source>
        <dbReference type="EMBL" id="KAG2231573.1"/>
    </source>
</evidence>
<organism evidence="4 5">
    <name type="scientific">Thamnidium elegans</name>
    <dbReference type="NCBI Taxonomy" id="101142"/>
    <lineage>
        <taxon>Eukaryota</taxon>
        <taxon>Fungi</taxon>
        <taxon>Fungi incertae sedis</taxon>
        <taxon>Mucoromycota</taxon>
        <taxon>Mucoromycotina</taxon>
        <taxon>Mucoromycetes</taxon>
        <taxon>Mucorales</taxon>
        <taxon>Mucorineae</taxon>
        <taxon>Mucoraceae</taxon>
        <taxon>Thamnidium</taxon>
    </lineage>
</organism>
<dbReference type="AlphaFoldDB" id="A0A8H7SNI2"/>
<feature type="domain" description="DDE Tnp4" evidence="3">
    <location>
        <begin position="377"/>
        <end position="466"/>
    </location>
</feature>
<evidence type="ECO:0000313" key="5">
    <source>
        <dbReference type="Proteomes" id="UP000613177"/>
    </source>
</evidence>
<comment type="caution">
    <text evidence="4">The sequence shown here is derived from an EMBL/GenBank/DDBJ whole genome shotgun (WGS) entry which is preliminary data.</text>
</comment>
<gene>
    <name evidence="4" type="ORF">INT48_002989</name>
</gene>
<dbReference type="InterPro" id="IPR027806">
    <property type="entry name" value="HARBI1_dom"/>
</dbReference>
<dbReference type="GO" id="GO:0046872">
    <property type="term" value="F:metal ion binding"/>
    <property type="evidence" value="ECO:0007669"/>
    <property type="project" value="UniProtKB-KW"/>
</dbReference>
<dbReference type="Proteomes" id="UP000613177">
    <property type="component" value="Unassembled WGS sequence"/>
</dbReference>
<reference evidence="4" key="1">
    <citation type="submission" date="2021-01" db="EMBL/GenBank/DDBJ databases">
        <title>Metabolic potential, ecology and presence of endohyphal bacteria is reflected in genomic diversity of Mucoromycotina.</title>
        <authorList>
            <person name="Muszewska A."/>
            <person name="Okrasinska A."/>
            <person name="Steczkiewicz K."/>
            <person name="Drgas O."/>
            <person name="Orlowska M."/>
            <person name="Perlinska-Lenart U."/>
            <person name="Aleksandrzak-Piekarczyk T."/>
            <person name="Szatraj K."/>
            <person name="Zielenkiewicz U."/>
            <person name="Pilsyk S."/>
            <person name="Malc E."/>
            <person name="Mieczkowski P."/>
            <person name="Kruszewska J.S."/>
            <person name="Biernat P."/>
            <person name="Pawlowska J."/>
        </authorList>
    </citation>
    <scope>NUCLEOTIDE SEQUENCE</scope>
    <source>
        <strain evidence="4">WA0000018081</strain>
    </source>
</reference>
<dbReference type="Pfam" id="PF13359">
    <property type="entry name" value="DDE_Tnp_4"/>
    <property type="match status" value="1"/>
</dbReference>
<evidence type="ECO:0000256" key="2">
    <source>
        <dbReference type="ARBA" id="ARBA00022723"/>
    </source>
</evidence>
<dbReference type="EMBL" id="JAEPRE010000145">
    <property type="protein sequence ID" value="KAG2231573.1"/>
    <property type="molecule type" value="Genomic_DNA"/>
</dbReference>
<sequence length="484" mass="54171">MRLRLYIDNSSMISNIKDRLPISTRRNPLTKARISRDPGSVTEKLSSLGSILLQGTQGTVAVVESAITSTRDPVNSTETAAVVSQAHHEDKHLKLLLTTYVILSSSIAIFKILSERLGTVILDSVNSSENNSNYIQSIDSSSKNILATTKNTLTRSRNNVTVSEAVILHTEDCRNASERMLQIFQDLSDSVKLDRQIVSGTESNTRTESIRLLKLFSLFPTPELPLIKFYKAFDFGKLPNLKIKSQIQDLSTLPDIMNKVFINEVKTGGYTCQFTFAKGVTENPMESDLYFRPYTVDPGRNPIFINYHGNGHIRRMSTKEYYLFGVAGEVYKDQGCNNLIKTKADVRLQIAILSIEKQDSNGNRVSYNRLARRSSVGTYSINSITVCDGKKRIRYISTGYFGSSHDMRALSESRLGPNPEGSFSGDQYVLGDGGYKAYNYLAIEKFNTYIAIMRIEIEHAFGILKNIPLRIRSDQDIAFASGRI</sequence>
<proteinExistence type="predicted"/>